<gene>
    <name evidence="2" type="ORF">TGEB3V08_LOCUS3830</name>
</gene>
<accession>A0A7R9JUW1</accession>
<reference evidence="2" key="1">
    <citation type="submission" date="2020-11" db="EMBL/GenBank/DDBJ databases">
        <authorList>
            <person name="Tran Van P."/>
        </authorList>
    </citation>
    <scope>NUCLEOTIDE SEQUENCE</scope>
</reference>
<dbReference type="EMBL" id="OE840252">
    <property type="protein sequence ID" value="CAD7589939.1"/>
    <property type="molecule type" value="Genomic_DNA"/>
</dbReference>
<proteinExistence type="predicted"/>
<dbReference type="AlphaFoldDB" id="A0A7R9JUW1"/>
<evidence type="ECO:0000259" key="1">
    <source>
        <dbReference type="Pfam" id="PF24173"/>
    </source>
</evidence>
<evidence type="ECO:0000313" key="2">
    <source>
        <dbReference type="EMBL" id="CAD7589939.1"/>
    </source>
</evidence>
<dbReference type="PANTHER" id="PTHR18460">
    <property type="entry name" value="TEL2 INTERACTING PROTEIN 1 TTI1 FAMILY MEMBER"/>
    <property type="match status" value="1"/>
</dbReference>
<dbReference type="InterPro" id="IPR052587">
    <property type="entry name" value="TELO2-interacting_protein_1"/>
</dbReference>
<organism evidence="2">
    <name type="scientific">Timema genevievae</name>
    <name type="common">Walking stick</name>
    <dbReference type="NCBI Taxonomy" id="629358"/>
    <lineage>
        <taxon>Eukaryota</taxon>
        <taxon>Metazoa</taxon>
        <taxon>Ecdysozoa</taxon>
        <taxon>Arthropoda</taxon>
        <taxon>Hexapoda</taxon>
        <taxon>Insecta</taxon>
        <taxon>Pterygota</taxon>
        <taxon>Neoptera</taxon>
        <taxon>Polyneoptera</taxon>
        <taxon>Phasmatodea</taxon>
        <taxon>Timematodea</taxon>
        <taxon>Timematoidea</taxon>
        <taxon>Timematidae</taxon>
        <taxon>Timema</taxon>
    </lineage>
</organism>
<dbReference type="PANTHER" id="PTHR18460:SF3">
    <property type="entry name" value="TELO2-INTERACTING PROTEIN 1 HOMOLOG"/>
    <property type="match status" value="1"/>
</dbReference>
<dbReference type="GO" id="GO:0005737">
    <property type="term" value="C:cytoplasm"/>
    <property type="evidence" value="ECO:0007669"/>
    <property type="project" value="TreeGrafter"/>
</dbReference>
<name>A0A7R9JUW1_TIMGE</name>
<sequence length="408" mass="46205">MTGRSDSESYLGVLKMTTYLSDAFRQLKPLCDDVAQQPSIKNIQNLKDLVQRLPSSTLQHLQEYTLFPMQLQLNNAKLGSEIKVELINGIRHVVEKTEILHLEQLFKLYVFVFLQIFDPSQPSMVASVSEELKLSVVQCATQVLRSTTANVLDQMYQKENVPKLGQGIYICMQLLETERLRALRLACVDNILVTCQVEDDTDFNDIVFRKQVGDLITLVVPGIIGGLFKVATGDYKVGHLLIQMCLRAWGRVVALVFDDRIVGHHSQDHKTNWSLDEELLDTPDQGSGTAKLQPNSKEGMEILLNSQEHRSPKWLKASARKLLAQTQVIVRVQHSDHWRVRLELVQMCDHVLTHCSRLEMGISERVYWGRGQVEVIVGGGKGEFWVKEYPASAGFSVFFPPLLLLPLK</sequence>
<dbReference type="InterPro" id="IPR057566">
    <property type="entry name" value="TPR_TTI1_N"/>
</dbReference>
<dbReference type="Pfam" id="PF24173">
    <property type="entry name" value="TPR_TTI1_N"/>
    <property type="match status" value="1"/>
</dbReference>
<protein>
    <recommendedName>
        <fullName evidence="1">TTI1 N-terminal TPR domain-containing protein</fullName>
    </recommendedName>
</protein>
<feature type="domain" description="TTI1 N-terminal TPR" evidence="1">
    <location>
        <begin position="24"/>
        <end position="357"/>
    </location>
</feature>